<dbReference type="Pfam" id="PF00651">
    <property type="entry name" value="BTB"/>
    <property type="match status" value="1"/>
</dbReference>
<feature type="domain" description="Ubiquitin-like" evidence="1">
    <location>
        <begin position="362"/>
        <end position="437"/>
    </location>
</feature>
<evidence type="ECO:0000259" key="1">
    <source>
        <dbReference type="PROSITE" id="PS50053"/>
    </source>
</evidence>
<feature type="domain" description="BTB" evidence="2">
    <location>
        <begin position="57"/>
        <end position="106"/>
    </location>
</feature>
<dbReference type="Gene3D" id="3.30.710.10">
    <property type="entry name" value="Potassium Channel Kv1.1, Chain A"/>
    <property type="match status" value="1"/>
</dbReference>
<dbReference type="InterPro" id="IPR029071">
    <property type="entry name" value="Ubiquitin-like_domsf"/>
</dbReference>
<keyword evidence="4" id="KW-1185">Reference proteome</keyword>
<dbReference type="PANTHER" id="PTHR10666">
    <property type="entry name" value="UBIQUITIN"/>
    <property type="match status" value="1"/>
</dbReference>
<gene>
    <name evidence="3" type="ORF">PFISCL1PPCAC_4082</name>
</gene>
<evidence type="ECO:0000313" key="4">
    <source>
        <dbReference type="Proteomes" id="UP001432322"/>
    </source>
</evidence>
<dbReference type="InterPro" id="IPR000210">
    <property type="entry name" value="BTB/POZ_dom"/>
</dbReference>
<dbReference type="EMBL" id="BTSY01000002">
    <property type="protein sequence ID" value="GMT12785.1"/>
    <property type="molecule type" value="Genomic_DNA"/>
</dbReference>
<proteinExistence type="predicted"/>
<dbReference type="Gene3D" id="3.10.20.90">
    <property type="entry name" value="Phosphatidylinositol 3-kinase Catalytic Subunit, Chain A, domain 1"/>
    <property type="match status" value="1"/>
</dbReference>
<dbReference type="InterPro" id="IPR000626">
    <property type="entry name" value="Ubiquitin-like_dom"/>
</dbReference>
<dbReference type="SUPFAM" id="SSF54236">
    <property type="entry name" value="Ubiquitin-like"/>
    <property type="match status" value="1"/>
</dbReference>
<comment type="caution">
    <text evidence="3">The sequence shown here is derived from an EMBL/GenBank/DDBJ whole genome shotgun (WGS) entry which is preliminary data.</text>
</comment>
<evidence type="ECO:0008006" key="5">
    <source>
        <dbReference type="Google" id="ProtNLM"/>
    </source>
</evidence>
<evidence type="ECO:0000313" key="3">
    <source>
        <dbReference type="EMBL" id="GMT12785.1"/>
    </source>
</evidence>
<accession>A0AAV5UZS0</accession>
<dbReference type="Proteomes" id="UP001432322">
    <property type="component" value="Unassembled WGS sequence"/>
</dbReference>
<protein>
    <recommendedName>
        <fullName evidence="5">BTB domain-containing protein</fullName>
    </recommendedName>
</protein>
<evidence type="ECO:0000259" key="2">
    <source>
        <dbReference type="PROSITE" id="PS50097"/>
    </source>
</evidence>
<dbReference type="PROSITE" id="PS50053">
    <property type="entry name" value="UBIQUITIN_2"/>
    <property type="match status" value="1"/>
</dbReference>
<feature type="non-terminal residue" evidence="3">
    <location>
        <position position="1"/>
    </location>
</feature>
<dbReference type="AlphaFoldDB" id="A0AAV5UZS0"/>
<dbReference type="PROSITE" id="PS50097">
    <property type="entry name" value="BTB"/>
    <property type="match status" value="1"/>
</dbReference>
<name>A0AAV5UZS0_9BILA</name>
<dbReference type="InterPro" id="IPR050158">
    <property type="entry name" value="Ubiquitin_ubiquitin-like"/>
</dbReference>
<dbReference type="SUPFAM" id="SSF54695">
    <property type="entry name" value="POZ domain"/>
    <property type="match status" value="1"/>
</dbReference>
<reference evidence="3" key="1">
    <citation type="submission" date="2023-10" db="EMBL/GenBank/DDBJ databases">
        <title>Genome assembly of Pristionchus species.</title>
        <authorList>
            <person name="Yoshida K."/>
            <person name="Sommer R.J."/>
        </authorList>
    </citation>
    <scope>NUCLEOTIDE SEQUENCE</scope>
    <source>
        <strain evidence="3">RS5133</strain>
    </source>
</reference>
<organism evidence="3 4">
    <name type="scientific">Pristionchus fissidentatus</name>
    <dbReference type="NCBI Taxonomy" id="1538716"/>
    <lineage>
        <taxon>Eukaryota</taxon>
        <taxon>Metazoa</taxon>
        <taxon>Ecdysozoa</taxon>
        <taxon>Nematoda</taxon>
        <taxon>Chromadorea</taxon>
        <taxon>Rhabditida</taxon>
        <taxon>Rhabditina</taxon>
        <taxon>Diplogasteromorpha</taxon>
        <taxon>Diplogasteroidea</taxon>
        <taxon>Neodiplogasteridae</taxon>
        <taxon>Pristionchus</taxon>
    </lineage>
</organism>
<dbReference type="InterPro" id="IPR019956">
    <property type="entry name" value="Ubiquitin_dom"/>
</dbReference>
<dbReference type="InterPro" id="IPR011333">
    <property type="entry name" value="SKP1/BTB/POZ_sf"/>
</dbReference>
<dbReference type="SMART" id="SM00213">
    <property type="entry name" value="UBQ"/>
    <property type="match status" value="1"/>
</dbReference>
<dbReference type="Pfam" id="PF00240">
    <property type="entry name" value="ubiquitin"/>
    <property type="match status" value="1"/>
</dbReference>
<dbReference type="PRINTS" id="PR00348">
    <property type="entry name" value="UBIQUITIN"/>
</dbReference>
<sequence length="437" mass="49413">SFLIVHSLKSSIQIRRVFTMLSSFENMDIKDVSSADNNSSRDTHSSFDHSLFPDVKTLRVRSTDFLVSTSYLSLHSPFFHDFFRSGEPLELDVDPVTFGDLLNLIYPCSKNNESCEPSEFFDRLDLALQLKLRCAVKRLLKYDRGGAPEIARIFIEHNAFESYKEHFTCLAYSQRFHDEALETASMKRDDSDDLLPIAVTVDFADARTVRVGGTTFLVSSSTLSLHSNTLRAAFESEHVNVDVAKESFEIFLSATAGIFPKEFSSKLLDDLVKLGATYLYDYGIDKLKHRVVDLKSEPRTKVAIELLQHYNNQTKLDQESFDSVTSTLSDREMRNVLAACPFVPGKIRSDVEEKFLKNPQPITVTMRMLTGKLFGVTAEMGSDTTIFLLKKLVQECEGYGRDRQRMICTGRSLSDERTMGSYNIEEGATINLVLRLG</sequence>